<dbReference type="GO" id="GO:0016491">
    <property type="term" value="F:oxidoreductase activity"/>
    <property type="evidence" value="ECO:0007669"/>
    <property type="project" value="UniProtKB-KW"/>
</dbReference>
<dbReference type="InterPro" id="IPR051911">
    <property type="entry name" value="SDR_oxidoreductase"/>
</dbReference>
<dbReference type="PANTHER" id="PTHR43976">
    <property type="entry name" value="SHORT CHAIN DEHYDROGENASE"/>
    <property type="match status" value="1"/>
</dbReference>
<dbReference type="InterPro" id="IPR020904">
    <property type="entry name" value="Sc_DH/Rdtase_CS"/>
</dbReference>
<name>A0A2G8S236_9APHY</name>
<organism evidence="5 6">
    <name type="scientific">Ganoderma sinense ZZ0214-1</name>
    <dbReference type="NCBI Taxonomy" id="1077348"/>
    <lineage>
        <taxon>Eukaryota</taxon>
        <taxon>Fungi</taxon>
        <taxon>Dikarya</taxon>
        <taxon>Basidiomycota</taxon>
        <taxon>Agaricomycotina</taxon>
        <taxon>Agaricomycetes</taxon>
        <taxon>Polyporales</taxon>
        <taxon>Polyporaceae</taxon>
        <taxon>Ganoderma</taxon>
    </lineage>
</organism>
<keyword evidence="2" id="KW-0521">NADP</keyword>
<dbReference type="InterPro" id="IPR002347">
    <property type="entry name" value="SDR_fam"/>
</dbReference>
<dbReference type="Pfam" id="PF00106">
    <property type="entry name" value="adh_short"/>
    <property type="match status" value="1"/>
</dbReference>
<dbReference type="Proteomes" id="UP000230002">
    <property type="component" value="Unassembled WGS sequence"/>
</dbReference>
<evidence type="ECO:0000313" key="6">
    <source>
        <dbReference type="Proteomes" id="UP000230002"/>
    </source>
</evidence>
<evidence type="ECO:0000256" key="3">
    <source>
        <dbReference type="ARBA" id="ARBA00023002"/>
    </source>
</evidence>
<dbReference type="AlphaFoldDB" id="A0A2G8S236"/>
<dbReference type="Gene3D" id="3.40.50.720">
    <property type="entry name" value="NAD(P)-binding Rossmann-like Domain"/>
    <property type="match status" value="1"/>
</dbReference>
<accession>A0A2G8S236</accession>
<dbReference type="PRINTS" id="PR00081">
    <property type="entry name" value="GDHRDH"/>
</dbReference>
<comment type="caution">
    <text evidence="5">The sequence shown here is derived from an EMBL/GenBank/DDBJ whole genome shotgun (WGS) entry which is preliminary data.</text>
</comment>
<keyword evidence="3" id="KW-0560">Oxidoreductase</keyword>
<reference evidence="5 6" key="1">
    <citation type="journal article" date="2015" name="Sci. Rep.">
        <title>Chromosome-level genome map provides insights into diverse defense mechanisms in the medicinal fungus Ganoderma sinense.</title>
        <authorList>
            <person name="Zhu Y."/>
            <person name="Xu J."/>
            <person name="Sun C."/>
            <person name="Zhou S."/>
            <person name="Xu H."/>
            <person name="Nelson D.R."/>
            <person name="Qian J."/>
            <person name="Song J."/>
            <person name="Luo H."/>
            <person name="Xiang L."/>
            <person name="Li Y."/>
            <person name="Xu Z."/>
            <person name="Ji A."/>
            <person name="Wang L."/>
            <person name="Lu S."/>
            <person name="Hayward A."/>
            <person name="Sun W."/>
            <person name="Li X."/>
            <person name="Schwartz D.C."/>
            <person name="Wang Y."/>
            <person name="Chen S."/>
        </authorList>
    </citation>
    <scope>NUCLEOTIDE SEQUENCE [LARGE SCALE GENOMIC DNA]</scope>
    <source>
        <strain evidence="5 6">ZZ0214-1</strain>
    </source>
</reference>
<proteinExistence type="inferred from homology"/>
<dbReference type="STRING" id="1077348.A0A2G8S236"/>
<evidence type="ECO:0000256" key="2">
    <source>
        <dbReference type="ARBA" id="ARBA00022857"/>
    </source>
</evidence>
<protein>
    <submittedName>
        <fullName evidence="5">Uncharacterized protein</fullName>
    </submittedName>
</protein>
<keyword evidence="6" id="KW-1185">Reference proteome</keyword>
<comment type="similarity">
    <text evidence="1 4">Belongs to the short-chain dehydrogenases/reductases (SDR) family.</text>
</comment>
<dbReference type="EMBL" id="AYKW01000034">
    <property type="protein sequence ID" value="PIL27825.1"/>
    <property type="molecule type" value="Genomic_DNA"/>
</dbReference>
<dbReference type="InterPro" id="IPR036291">
    <property type="entry name" value="NAD(P)-bd_dom_sf"/>
</dbReference>
<sequence length="284" mass="30445">MAVWLIAGTSTGFGHELTKIILENGDIAVATARRPEALAALAAQCPAAADRLLVLKLDVTQEQDVLAAFAAAKAKFGRVDVVANNTGYGTLGEIESVPDADAHAMFETNFWGAARVSREAVRFFREENPAGAGGRLLQFSSVAGFQGFSGMAYYTATKFALEGFSESLASELDPAWNIQVTIIEPGGFVTNALKGESQWASMHPAYDRPELLAAAFKRVLIESPPSGDARKGMEVVYKLASLERQPLHFPHGKDAVAAARVKTSSFLSDTDKYASWSEGLERDA</sequence>
<dbReference type="PANTHER" id="PTHR43976:SF16">
    <property type="entry name" value="SHORT-CHAIN DEHYDROGENASE_REDUCTASE FAMILY PROTEIN"/>
    <property type="match status" value="1"/>
</dbReference>
<dbReference type="OrthoDB" id="1274115at2759"/>
<evidence type="ECO:0000313" key="5">
    <source>
        <dbReference type="EMBL" id="PIL27825.1"/>
    </source>
</evidence>
<gene>
    <name evidence="5" type="ORF">GSI_10979</name>
</gene>
<evidence type="ECO:0000256" key="1">
    <source>
        <dbReference type="ARBA" id="ARBA00006484"/>
    </source>
</evidence>
<dbReference type="SUPFAM" id="SSF51735">
    <property type="entry name" value="NAD(P)-binding Rossmann-fold domains"/>
    <property type="match status" value="1"/>
</dbReference>
<dbReference type="PROSITE" id="PS00061">
    <property type="entry name" value="ADH_SHORT"/>
    <property type="match status" value="1"/>
</dbReference>
<dbReference type="PRINTS" id="PR00080">
    <property type="entry name" value="SDRFAMILY"/>
</dbReference>
<evidence type="ECO:0000256" key="4">
    <source>
        <dbReference type="RuleBase" id="RU000363"/>
    </source>
</evidence>